<dbReference type="Proteomes" id="UP000039865">
    <property type="component" value="Unassembled WGS sequence"/>
</dbReference>
<dbReference type="GO" id="GO:0005673">
    <property type="term" value="C:transcription factor TFIIE complex"/>
    <property type="evidence" value="ECO:0007669"/>
    <property type="project" value="InterPro"/>
</dbReference>
<evidence type="ECO:0000259" key="2">
    <source>
        <dbReference type="Pfam" id="PF18121"/>
    </source>
</evidence>
<feature type="domain" description="TFA2 Winged helix" evidence="2">
    <location>
        <begin position="99"/>
        <end position="150"/>
    </location>
</feature>
<gene>
    <name evidence="3" type="primary">Contig15890.g16938</name>
    <name evidence="3" type="ORF">STYLEM_3659</name>
</gene>
<evidence type="ECO:0000313" key="3">
    <source>
        <dbReference type="EMBL" id="CDW74677.1"/>
    </source>
</evidence>
<evidence type="ECO:0000256" key="1">
    <source>
        <dbReference type="SAM" id="MobiDB-lite"/>
    </source>
</evidence>
<proteinExistence type="predicted"/>
<dbReference type="EMBL" id="CCKQ01003547">
    <property type="protein sequence ID" value="CDW74677.1"/>
    <property type="molecule type" value="Genomic_DNA"/>
</dbReference>
<dbReference type="GO" id="GO:0001097">
    <property type="term" value="F:TFIIH-class transcription factor complex binding"/>
    <property type="evidence" value="ECO:0007669"/>
    <property type="project" value="TreeGrafter"/>
</dbReference>
<dbReference type="AlphaFoldDB" id="A0A077ZYI7"/>
<organism evidence="3 4">
    <name type="scientific">Stylonychia lemnae</name>
    <name type="common">Ciliate</name>
    <dbReference type="NCBI Taxonomy" id="5949"/>
    <lineage>
        <taxon>Eukaryota</taxon>
        <taxon>Sar</taxon>
        <taxon>Alveolata</taxon>
        <taxon>Ciliophora</taxon>
        <taxon>Intramacronucleata</taxon>
        <taxon>Spirotrichea</taxon>
        <taxon>Stichotrichia</taxon>
        <taxon>Sporadotrichida</taxon>
        <taxon>Oxytrichidae</taxon>
        <taxon>Stylonychinae</taxon>
        <taxon>Stylonychia</taxon>
    </lineage>
</organism>
<protein>
    <recommendedName>
        <fullName evidence="2">TFA2 Winged helix domain-containing protein</fullName>
    </recommendedName>
</protein>
<dbReference type="InterPro" id="IPR016656">
    <property type="entry name" value="TFIIE-bsu"/>
</dbReference>
<feature type="region of interest" description="Disordered" evidence="1">
    <location>
        <begin position="1"/>
        <end position="26"/>
    </location>
</feature>
<dbReference type="InterPro" id="IPR040501">
    <property type="entry name" value="TFA2_Winged_2"/>
</dbReference>
<name>A0A077ZYI7_STYLE</name>
<dbReference type="PANTHER" id="PTHR12716:SF8">
    <property type="entry name" value="TRANSCRIPTION INITIATION FACTOR IIE SUBUNIT BETA"/>
    <property type="match status" value="1"/>
</dbReference>
<feature type="region of interest" description="Disordered" evidence="1">
    <location>
        <begin position="218"/>
        <end position="239"/>
    </location>
</feature>
<dbReference type="GO" id="GO:0006367">
    <property type="term" value="P:transcription initiation at RNA polymerase II promoter"/>
    <property type="evidence" value="ECO:0007669"/>
    <property type="project" value="InterPro"/>
</dbReference>
<keyword evidence="4" id="KW-1185">Reference proteome</keyword>
<dbReference type="InParanoid" id="A0A077ZYI7"/>
<reference evidence="3 4" key="1">
    <citation type="submission" date="2014-06" db="EMBL/GenBank/DDBJ databases">
        <authorList>
            <person name="Swart Estienne"/>
        </authorList>
    </citation>
    <scope>NUCLEOTIDE SEQUENCE [LARGE SCALE GENOMIC DNA]</scope>
    <source>
        <strain evidence="3 4">130c</strain>
    </source>
</reference>
<dbReference type="OrthoDB" id="3907302at2759"/>
<dbReference type="Pfam" id="PF18121">
    <property type="entry name" value="TFA2_Winged_2"/>
    <property type="match status" value="1"/>
</dbReference>
<dbReference type="PANTHER" id="PTHR12716">
    <property type="entry name" value="TRANSCRIPTION INITIATION FACTOR IIE, BETA SUBUNIT"/>
    <property type="match status" value="1"/>
</dbReference>
<accession>A0A077ZYI7</accession>
<evidence type="ECO:0000313" key="4">
    <source>
        <dbReference type="Proteomes" id="UP000039865"/>
    </source>
</evidence>
<sequence length="255" mass="30440">MNRTNKYQDSNRGNQSGFPFATQQPQSYNKPLAKDITFYQTTYSELRKLLTQKRAPVSLKDAQRVNEQQFIEYIQNNPKEISYDEYRKEFVFQSKYGIKNKEDLKNLLVNNPEGIREDDDLRECYRGLEEDLEDLKNLGWVRVVKVQRDQILFPINKNESHVEVRHNINPKISNMLSDIWQNLEGIEDFKYENILLENNLLSQFEKEQLTYRQRQRQALLEKDSEDQNGMGGPRRMRRAKKQMNDHIDINFLDVL</sequence>